<reference evidence="2 3" key="1">
    <citation type="submission" date="2019-06" db="EMBL/GenBank/DDBJ databases">
        <title>Gramella sabulilitoris sp. nov., isolated from a marine sand.</title>
        <authorList>
            <person name="Yoon J.-H."/>
        </authorList>
    </citation>
    <scope>NUCLEOTIDE SEQUENCE [LARGE SCALE GENOMIC DNA]</scope>
    <source>
        <strain evidence="2 3">HSMS-1</strain>
    </source>
</reference>
<dbReference type="OrthoDB" id="7446256at2"/>
<dbReference type="InterPro" id="IPR022134">
    <property type="entry name" value="DUF3667"/>
</dbReference>
<keyword evidence="1" id="KW-1133">Transmembrane helix</keyword>
<dbReference type="Proteomes" id="UP000315131">
    <property type="component" value="Unassembled WGS sequence"/>
</dbReference>
<dbReference type="RefSeq" id="WP_143410199.1">
    <property type="nucleotide sequence ID" value="NZ_VHSF01000001.1"/>
</dbReference>
<feature type="transmembrane region" description="Helical" evidence="1">
    <location>
        <begin position="126"/>
        <end position="149"/>
    </location>
</feature>
<dbReference type="EMBL" id="VHSF01000001">
    <property type="protein sequence ID" value="TRO67424.1"/>
    <property type="molecule type" value="Genomic_DNA"/>
</dbReference>
<feature type="transmembrane region" description="Helical" evidence="1">
    <location>
        <begin position="188"/>
        <end position="206"/>
    </location>
</feature>
<keyword evidence="1" id="KW-0472">Membrane</keyword>
<evidence type="ECO:0000256" key="1">
    <source>
        <dbReference type="SAM" id="Phobius"/>
    </source>
</evidence>
<name>A0A550I8X5_9FLAO</name>
<feature type="transmembrane region" description="Helical" evidence="1">
    <location>
        <begin position="69"/>
        <end position="89"/>
    </location>
</feature>
<accession>A0A550I8X5</accession>
<protein>
    <submittedName>
        <fullName evidence="2">DUF3667 domain-containing protein</fullName>
    </submittedName>
</protein>
<evidence type="ECO:0000313" key="3">
    <source>
        <dbReference type="Proteomes" id="UP000315131"/>
    </source>
</evidence>
<keyword evidence="1" id="KW-0812">Transmembrane</keyword>
<comment type="caution">
    <text evidence="2">The sequence shown here is derived from an EMBL/GenBank/DDBJ whole genome shotgun (WGS) entry which is preliminary data.</text>
</comment>
<dbReference type="AlphaFoldDB" id="A0A550I8X5"/>
<keyword evidence="3" id="KW-1185">Reference proteome</keyword>
<evidence type="ECO:0000313" key="2">
    <source>
        <dbReference type="EMBL" id="TRO67424.1"/>
    </source>
</evidence>
<feature type="transmembrane region" description="Helical" evidence="1">
    <location>
        <begin position="161"/>
        <end position="182"/>
    </location>
</feature>
<gene>
    <name evidence="2" type="ORF">FGM01_05940</name>
</gene>
<dbReference type="Pfam" id="PF12412">
    <property type="entry name" value="DUF3667"/>
    <property type="match status" value="1"/>
</dbReference>
<sequence>MENTIPKSRPVADKSAYPRLTLKEIKDEICSHLYLEKGLLFTFWNMLKSPANTSNIYLYEDRKKVQNPFRYLIIAVAFATFITLSNPAFQNFISETQDANKGKYEKLEQGVGVPVWETFREAQDIYISYQNLVVLLAIPFISLFTYLVFKRKGFNFAENMALNCFIFGTIYWISGITNLFLYSLDVKILMASGWIIMTILGCYFYFRIFSINIFKAILTTIGSNVLLMITGVTFQIIVFFILLML</sequence>
<proteinExistence type="predicted"/>
<feature type="transmembrane region" description="Helical" evidence="1">
    <location>
        <begin position="218"/>
        <end position="243"/>
    </location>
</feature>
<organism evidence="2 3">
    <name type="scientific">Christiangramia sabulilitoris</name>
    <dbReference type="NCBI Taxonomy" id="2583991"/>
    <lineage>
        <taxon>Bacteria</taxon>
        <taxon>Pseudomonadati</taxon>
        <taxon>Bacteroidota</taxon>
        <taxon>Flavobacteriia</taxon>
        <taxon>Flavobacteriales</taxon>
        <taxon>Flavobacteriaceae</taxon>
        <taxon>Christiangramia</taxon>
    </lineage>
</organism>